<dbReference type="Pfam" id="PF12867">
    <property type="entry name" value="DinB_2"/>
    <property type="match status" value="1"/>
</dbReference>
<dbReference type="EMBL" id="JBHMEW010000051">
    <property type="protein sequence ID" value="MFB9211640.1"/>
    <property type="molecule type" value="Genomic_DNA"/>
</dbReference>
<comment type="caution">
    <text evidence="2">The sequence shown here is derived from an EMBL/GenBank/DDBJ whole genome shotgun (WGS) entry which is preliminary data.</text>
</comment>
<name>A0ABV5J651_9BACT</name>
<evidence type="ECO:0000313" key="3">
    <source>
        <dbReference type="Proteomes" id="UP001589654"/>
    </source>
</evidence>
<reference evidence="2 3" key="1">
    <citation type="submission" date="2024-09" db="EMBL/GenBank/DDBJ databases">
        <authorList>
            <person name="Sun Q."/>
            <person name="Mori K."/>
        </authorList>
    </citation>
    <scope>NUCLEOTIDE SEQUENCE [LARGE SCALE GENOMIC DNA]</scope>
    <source>
        <strain evidence="2 3">CECT 7682</strain>
    </source>
</reference>
<proteinExistence type="predicted"/>
<dbReference type="Proteomes" id="UP001589654">
    <property type="component" value="Unassembled WGS sequence"/>
</dbReference>
<gene>
    <name evidence="2" type="ORF">ACFFUR_07470</name>
</gene>
<keyword evidence="3" id="KW-1185">Reference proteome</keyword>
<evidence type="ECO:0000259" key="1">
    <source>
        <dbReference type="Pfam" id="PF12867"/>
    </source>
</evidence>
<dbReference type="RefSeq" id="WP_379945392.1">
    <property type="nucleotide sequence ID" value="NZ_JBHMEW010000051.1"/>
</dbReference>
<organism evidence="2 3">
    <name type="scientific">Echinicola jeungdonensis</name>
    <dbReference type="NCBI Taxonomy" id="709343"/>
    <lineage>
        <taxon>Bacteria</taxon>
        <taxon>Pseudomonadati</taxon>
        <taxon>Bacteroidota</taxon>
        <taxon>Cytophagia</taxon>
        <taxon>Cytophagales</taxon>
        <taxon>Cyclobacteriaceae</taxon>
        <taxon>Echinicola</taxon>
    </lineage>
</organism>
<dbReference type="InterPro" id="IPR034660">
    <property type="entry name" value="DinB/YfiT-like"/>
</dbReference>
<accession>A0ABV5J651</accession>
<dbReference type="SUPFAM" id="SSF109854">
    <property type="entry name" value="DinB/YfiT-like putative metalloenzymes"/>
    <property type="match status" value="1"/>
</dbReference>
<dbReference type="InterPro" id="IPR024775">
    <property type="entry name" value="DinB-like"/>
</dbReference>
<sequence>MNINNIIQTRKNFINLISDLDIDQLNQIPEGYNNNIIWNFGHIIVTQQLLCNKFSGLPLLIDEDILDAFRKGSKPEKKISSEVLEKLKSMAIANLEALKEDLEKNKFSEYHPYTTSFGIRVNNISEAIAFDAMHEAMHLGYVMAQKRALLS</sequence>
<evidence type="ECO:0000313" key="2">
    <source>
        <dbReference type="EMBL" id="MFB9211640.1"/>
    </source>
</evidence>
<protein>
    <submittedName>
        <fullName evidence="2">DinB family protein</fullName>
    </submittedName>
</protein>
<dbReference type="Gene3D" id="1.20.120.450">
    <property type="entry name" value="dinb family like domain"/>
    <property type="match status" value="1"/>
</dbReference>
<feature type="domain" description="DinB-like" evidence="1">
    <location>
        <begin position="8"/>
        <end position="141"/>
    </location>
</feature>